<keyword evidence="3 5" id="KW-0347">Helicase</keyword>
<evidence type="ECO:0000256" key="5">
    <source>
        <dbReference type="PROSITE-ProRule" id="PRU00560"/>
    </source>
</evidence>
<dbReference type="GO" id="GO:0003677">
    <property type="term" value="F:DNA binding"/>
    <property type="evidence" value="ECO:0007669"/>
    <property type="project" value="InterPro"/>
</dbReference>
<dbReference type="InterPro" id="IPR000212">
    <property type="entry name" value="DNA_helicase_UvrD/REP"/>
</dbReference>
<dbReference type="SUPFAM" id="SSF52540">
    <property type="entry name" value="P-loop containing nucleoside triphosphate hydrolases"/>
    <property type="match status" value="1"/>
</dbReference>
<evidence type="ECO:0000256" key="1">
    <source>
        <dbReference type="ARBA" id="ARBA00022741"/>
    </source>
</evidence>
<keyword evidence="1 5" id="KW-0547">Nucleotide-binding</keyword>
<name>A0A6J4HWH4_9CHLR</name>
<feature type="binding site" evidence="5">
    <location>
        <begin position="30"/>
        <end position="37"/>
    </location>
    <ligand>
        <name>ATP</name>
        <dbReference type="ChEBI" id="CHEBI:30616"/>
    </ligand>
</feature>
<sequence length="97" mass="10566">MTIASTILSTLNEPQQRAVQTMGGPVLVLAGPGSGKTRVLTHRVAYLISEKRVDPYNILAVTFTNKAAKEMKERLNVLIGDELTKRLTVGTFHSVCV</sequence>
<dbReference type="EMBL" id="CADCTR010000348">
    <property type="protein sequence ID" value="CAA9234747.1"/>
    <property type="molecule type" value="Genomic_DNA"/>
</dbReference>
<dbReference type="GO" id="GO:0000725">
    <property type="term" value="P:recombinational repair"/>
    <property type="evidence" value="ECO:0007669"/>
    <property type="project" value="TreeGrafter"/>
</dbReference>
<dbReference type="PANTHER" id="PTHR11070:SF2">
    <property type="entry name" value="ATP-DEPENDENT DNA HELICASE SRS2"/>
    <property type="match status" value="1"/>
</dbReference>
<reference evidence="7" key="1">
    <citation type="submission" date="2020-02" db="EMBL/GenBank/DDBJ databases">
        <authorList>
            <person name="Meier V. D."/>
        </authorList>
    </citation>
    <scope>NUCLEOTIDE SEQUENCE</scope>
    <source>
        <strain evidence="7">AVDCRST_MAG93</strain>
    </source>
</reference>
<dbReference type="InterPro" id="IPR014016">
    <property type="entry name" value="UvrD-like_ATP-bd"/>
</dbReference>
<evidence type="ECO:0000256" key="4">
    <source>
        <dbReference type="ARBA" id="ARBA00022840"/>
    </source>
</evidence>
<dbReference type="Gene3D" id="3.40.50.300">
    <property type="entry name" value="P-loop containing nucleotide triphosphate hydrolases"/>
    <property type="match status" value="1"/>
</dbReference>
<feature type="non-terminal residue" evidence="7">
    <location>
        <position position="97"/>
    </location>
</feature>
<accession>A0A6J4HWH4</accession>
<evidence type="ECO:0000313" key="7">
    <source>
        <dbReference type="EMBL" id="CAA9234747.1"/>
    </source>
</evidence>
<dbReference type="CDD" id="cd17932">
    <property type="entry name" value="DEXQc_UvrD"/>
    <property type="match status" value="1"/>
</dbReference>
<gene>
    <name evidence="7" type="ORF">AVDCRST_MAG93-1044</name>
</gene>
<evidence type="ECO:0000259" key="6">
    <source>
        <dbReference type="PROSITE" id="PS51198"/>
    </source>
</evidence>
<dbReference type="PANTHER" id="PTHR11070">
    <property type="entry name" value="UVRD / RECB / PCRA DNA HELICASE FAMILY MEMBER"/>
    <property type="match status" value="1"/>
</dbReference>
<dbReference type="Pfam" id="PF00580">
    <property type="entry name" value="UvrD-helicase"/>
    <property type="match status" value="1"/>
</dbReference>
<dbReference type="EC" id="3.6.4.12" evidence="7"/>
<evidence type="ECO:0000256" key="3">
    <source>
        <dbReference type="ARBA" id="ARBA00022806"/>
    </source>
</evidence>
<dbReference type="GO" id="GO:0005524">
    <property type="term" value="F:ATP binding"/>
    <property type="evidence" value="ECO:0007669"/>
    <property type="project" value="UniProtKB-UniRule"/>
</dbReference>
<dbReference type="AlphaFoldDB" id="A0A6J4HWH4"/>
<feature type="domain" description="UvrD-like helicase ATP-binding" evidence="6">
    <location>
        <begin position="9"/>
        <end position="97"/>
    </location>
</feature>
<keyword evidence="4 5" id="KW-0067">ATP-binding</keyword>
<protein>
    <submittedName>
        <fullName evidence="7">ATP-dependent DNA helicase UvrD/PcrA</fullName>
        <ecNumber evidence="7">3.6.4.12</ecNumber>
    </submittedName>
</protein>
<evidence type="ECO:0000256" key="2">
    <source>
        <dbReference type="ARBA" id="ARBA00022801"/>
    </source>
</evidence>
<proteinExistence type="predicted"/>
<keyword evidence="2 5" id="KW-0378">Hydrolase</keyword>
<dbReference type="PROSITE" id="PS51198">
    <property type="entry name" value="UVRD_HELICASE_ATP_BIND"/>
    <property type="match status" value="1"/>
</dbReference>
<dbReference type="GO" id="GO:0005829">
    <property type="term" value="C:cytosol"/>
    <property type="evidence" value="ECO:0007669"/>
    <property type="project" value="TreeGrafter"/>
</dbReference>
<dbReference type="InterPro" id="IPR027417">
    <property type="entry name" value="P-loop_NTPase"/>
</dbReference>
<dbReference type="GO" id="GO:0043138">
    <property type="term" value="F:3'-5' DNA helicase activity"/>
    <property type="evidence" value="ECO:0007669"/>
    <property type="project" value="TreeGrafter"/>
</dbReference>
<organism evidence="7">
    <name type="scientific">uncultured Chloroflexia bacterium</name>
    <dbReference type="NCBI Taxonomy" id="1672391"/>
    <lineage>
        <taxon>Bacteria</taxon>
        <taxon>Bacillati</taxon>
        <taxon>Chloroflexota</taxon>
        <taxon>Chloroflexia</taxon>
        <taxon>environmental samples</taxon>
    </lineage>
</organism>
<dbReference type="GO" id="GO:0033202">
    <property type="term" value="C:DNA helicase complex"/>
    <property type="evidence" value="ECO:0007669"/>
    <property type="project" value="TreeGrafter"/>
</dbReference>
<dbReference type="GO" id="GO:0016787">
    <property type="term" value="F:hydrolase activity"/>
    <property type="evidence" value="ECO:0007669"/>
    <property type="project" value="UniProtKB-UniRule"/>
</dbReference>